<comment type="caution">
    <text evidence="1">The sequence shown here is derived from an EMBL/GenBank/DDBJ whole genome shotgun (WGS) entry which is preliminary data.</text>
</comment>
<dbReference type="AlphaFoldDB" id="A0A0B1QBV9"/>
<dbReference type="EMBL" id="JRFJ01000001">
    <property type="protein sequence ID" value="KHJ56310.1"/>
    <property type="molecule type" value="Genomic_DNA"/>
</dbReference>
<evidence type="ECO:0000313" key="2">
    <source>
        <dbReference type="Proteomes" id="UP000030826"/>
    </source>
</evidence>
<organism evidence="1 2">
    <name type="scientific">Aureimonas altamirensis</name>
    <dbReference type="NCBI Taxonomy" id="370622"/>
    <lineage>
        <taxon>Bacteria</taxon>
        <taxon>Pseudomonadati</taxon>
        <taxon>Pseudomonadota</taxon>
        <taxon>Alphaproteobacteria</taxon>
        <taxon>Hyphomicrobiales</taxon>
        <taxon>Aurantimonadaceae</taxon>
        <taxon>Aureimonas</taxon>
    </lineage>
</organism>
<accession>A0A0B1QBV9</accession>
<gene>
    <name evidence="1" type="ORF">LA66_07075</name>
</gene>
<protein>
    <submittedName>
        <fullName evidence="1">Uncharacterized protein</fullName>
    </submittedName>
</protein>
<name>A0A0B1QBV9_9HYPH</name>
<proteinExistence type="predicted"/>
<reference evidence="1 2" key="1">
    <citation type="submission" date="2014-09" db="EMBL/GenBank/DDBJ databases">
        <title>Isolation and characterization of Aurantimonas altamirensis ON-56566 from clinical sample following a dog bite.</title>
        <authorList>
            <person name="Eshaghi A."/>
            <person name="Li A."/>
            <person name="Shahinas D."/>
            <person name="Bahn P."/>
            <person name="Kus J.V."/>
            <person name="Patel S.N."/>
        </authorList>
    </citation>
    <scope>NUCLEOTIDE SEQUENCE [LARGE SCALE GENOMIC DNA]</scope>
    <source>
        <strain evidence="1 2">ON-56566</strain>
    </source>
</reference>
<dbReference type="Proteomes" id="UP000030826">
    <property type="component" value="Unassembled WGS sequence"/>
</dbReference>
<evidence type="ECO:0000313" key="1">
    <source>
        <dbReference type="EMBL" id="KHJ56310.1"/>
    </source>
</evidence>
<sequence length="264" mass="27127">MAFAASEISFGNLTVADALSVLASDKVDDADLTATVQLIMAQVYSREQVDAKTWGTTSLLDDAVTFAKLQNLASGTLMGRTAAGNGDGRAIPFAEIRPELSFEPLVASYGAADLNGVTQIVLDLPPGFSVFRLLAETLVSSAQGSLLLRCGPPGGSLDAGASDYTVQLMSALGSTVSGTTASGNGLGIGTTSSGGGNVIEALIVDGSAGGQWRAMITEAGPEGSNYRVSQRFGIRPVSGARKRLGIINSQPFQNFGSIKIYGVR</sequence>